<evidence type="ECO:0000256" key="1">
    <source>
        <dbReference type="ARBA" id="ARBA00022527"/>
    </source>
</evidence>
<evidence type="ECO:0000313" key="3">
    <source>
        <dbReference type="EMBL" id="GAA2727858.1"/>
    </source>
</evidence>
<dbReference type="EMBL" id="BAAATZ010000012">
    <property type="protein sequence ID" value="GAA2727858.1"/>
    <property type="molecule type" value="Genomic_DNA"/>
</dbReference>
<dbReference type="RefSeq" id="WP_344451458.1">
    <property type="nucleotide sequence ID" value="NZ_BAAATZ010000012.1"/>
</dbReference>
<dbReference type="InterPro" id="IPR036890">
    <property type="entry name" value="HATPase_C_sf"/>
</dbReference>
<name>A0ABN3UBA1_9ACTN</name>
<dbReference type="InterPro" id="IPR050267">
    <property type="entry name" value="Anti-sigma-factor_SerPK"/>
</dbReference>
<keyword evidence="1" id="KW-0723">Serine/threonine-protein kinase</keyword>
<dbReference type="Proteomes" id="UP001501842">
    <property type="component" value="Unassembled WGS sequence"/>
</dbReference>
<organism evidence="3 4">
    <name type="scientific">Actinocorallia aurantiaca</name>
    <dbReference type="NCBI Taxonomy" id="46204"/>
    <lineage>
        <taxon>Bacteria</taxon>
        <taxon>Bacillati</taxon>
        <taxon>Actinomycetota</taxon>
        <taxon>Actinomycetes</taxon>
        <taxon>Streptosporangiales</taxon>
        <taxon>Thermomonosporaceae</taxon>
        <taxon>Actinocorallia</taxon>
    </lineage>
</organism>
<reference evidence="3 4" key="1">
    <citation type="journal article" date="2019" name="Int. J. Syst. Evol. Microbiol.">
        <title>The Global Catalogue of Microorganisms (GCM) 10K type strain sequencing project: providing services to taxonomists for standard genome sequencing and annotation.</title>
        <authorList>
            <consortium name="The Broad Institute Genomics Platform"/>
            <consortium name="The Broad Institute Genome Sequencing Center for Infectious Disease"/>
            <person name="Wu L."/>
            <person name="Ma J."/>
        </authorList>
    </citation>
    <scope>NUCLEOTIDE SEQUENCE [LARGE SCALE GENOMIC DNA]</scope>
    <source>
        <strain evidence="3 4">JCM 8201</strain>
    </source>
</reference>
<dbReference type="GO" id="GO:0005524">
    <property type="term" value="F:ATP binding"/>
    <property type="evidence" value="ECO:0007669"/>
    <property type="project" value="UniProtKB-KW"/>
</dbReference>
<keyword evidence="3" id="KW-0067">ATP-binding</keyword>
<evidence type="ECO:0000313" key="4">
    <source>
        <dbReference type="Proteomes" id="UP001501842"/>
    </source>
</evidence>
<dbReference type="Pfam" id="PF13581">
    <property type="entry name" value="HATPase_c_2"/>
    <property type="match status" value="1"/>
</dbReference>
<keyword evidence="1" id="KW-0418">Kinase</keyword>
<proteinExistence type="predicted"/>
<dbReference type="Gene3D" id="3.30.565.10">
    <property type="entry name" value="Histidine kinase-like ATPase, C-terminal domain"/>
    <property type="match status" value="1"/>
</dbReference>
<gene>
    <name evidence="3" type="ORF">GCM10010439_34780</name>
</gene>
<dbReference type="InterPro" id="IPR003594">
    <property type="entry name" value="HATPase_dom"/>
</dbReference>
<feature type="domain" description="Histidine kinase/HSP90-like ATPase" evidence="2">
    <location>
        <begin position="7"/>
        <end position="117"/>
    </location>
</feature>
<evidence type="ECO:0000259" key="2">
    <source>
        <dbReference type="Pfam" id="PF13581"/>
    </source>
</evidence>
<dbReference type="SUPFAM" id="SSF55874">
    <property type="entry name" value="ATPase domain of HSP90 chaperone/DNA topoisomerase II/histidine kinase"/>
    <property type="match status" value="1"/>
</dbReference>
<protein>
    <submittedName>
        <fullName evidence="3">ATP-binding protein</fullName>
    </submittedName>
</protein>
<dbReference type="CDD" id="cd16936">
    <property type="entry name" value="HATPase_RsbW-like"/>
    <property type="match status" value="1"/>
</dbReference>
<keyword evidence="3" id="KW-0547">Nucleotide-binding</keyword>
<accession>A0ABN3UBA1</accession>
<keyword evidence="4" id="KW-1185">Reference proteome</keyword>
<sequence length="130" mass="14230">MPQRRFEGTLDQLAEVRRFVRLTAGGHEAMRLAELVASELAANAVLHSDSGRPGGWFTVETRFAPDEVTVAVTDMGAEQEPAARTADIEAVSGRGLWMVETLSLKWGCEPAETGRRVWAVLPVFADDQHP</sequence>
<comment type="caution">
    <text evidence="3">The sequence shown here is derived from an EMBL/GenBank/DDBJ whole genome shotgun (WGS) entry which is preliminary data.</text>
</comment>
<keyword evidence="1" id="KW-0808">Transferase</keyword>
<dbReference type="PANTHER" id="PTHR35526">
    <property type="entry name" value="ANTI-SIGMA-F FACTOR RSBW-RELATED"/>
    <property type="match status" value="1"/>
</dbReference>
<dbReference type="PANTHER" id="PTHR35526:SF3">
    <property type="entry name" value="ANTI-SIGMA-F FACTOR RSBW"/>
    <property type="match status" value="1"/>
</dbReference>